<dbReference type="GO" id="GO:0005524">
    <property type="term" value="F:ATP binding"/>
    <property type="evidence" value="ECO:0007669"/>
    <property type="project" value="InterPro"/>
</dbReference>
<dbReference type="InterPro" id="IPR011704">
    <property type="entry name" value="ATPase_dyneun-rel_AAA"/>
</dbReference>
<reference evidence="3 4" key="1">
    <citation type="submission" date="2017-10" db="EMBL/GenBank/DDBJ databases">
        <title>Nyctiphanis sp. nov., isolated from the stomach of the euphausiid Nyctiphanes simplex (Hansen, 1911) in the Gulf of California.</title>
        <authorList>
            <person name="Gomez-Gil B."/>
            <person name="Aguilar-Mendez M."/>
            <person name="Lopez-Cortes A."/>
            <person name="Gomez-Gutierrez J."/>
            <person name="Roque A."/>
            <person name="Lang E."/>
            <person name="Gonzalez-Castillo A."/>
        </authorList>
    </citation>
    <scope>NUCLEOTIDE SEQUENCE [LARGE SCALE GENOMIC DNA]</scope>
    <source>
        <strain evidence="3 4">CAIM 600</strain>
    </source>
</reference>
<proteinExistence type="predicted"/>
<sequence>MDFDVLEKPSEEVSVRITFGIDSDMNVLKFKDRHPLVPDIDPDYVFERNVTLAILAGFVHDRRTMVQGMHGTGKSSHIEQVAARLNWPCIRVNLDGHVGRLELIGREAIVIRENKQVTEFQEGILPYCLTRPIALVFDEYDAGRPEVMFVIQQMLEKKGKLALMEQNRVVSPHPFFRLFSTANTVGLGNFQHLYQGTQVLNQAQIDRWNIVVTLNYLSAEQETAIVMAHLDSSTSVNKRQIMQMVRLAALTRQAYASGDLSVLMSPRTVIAWAENLALFDNEVFAFTLTFLNKCDTSEQPLVAELYQRCFDTELPIQGIFGGENSLLEGVK</sequence>
<dbReference type="PANTHER" id="PTHR42759:SF1">
    <property type="entry name" value="MAGNESIUM-CHELATASE SUBUNIT CHLD"/>
    <property type="match status" value="1"/>
</dbReference>
<comment type="caution">
    <text evidence="3">The sequence shown here is derived from an EMBL/GenBank/DDBJ whole genome shotgun (WGS) entry which is preliminary data.</text>
</comment>
<protein>
    <submittedName>
        <fullName evidence="3">Cobaltochelatase subunit CobS</fullName>
    </submittedName>
</protein>
<dbReference type="GO" id="GO:0016887">
    <property type="term" value="F:ATP hydrolysis activity"/>
    <property type="evidence" value="ECO:0007669"/>
    <property type="project" value="InterPro"/>
</dbReference>
<name>A0A4Q0YF15_9GAMM</name>
<dbReference type="Pfam" id="PF12556">
    <property type="entry name" value="CobS_N"/>
    <property type="match status" value="1"/>
</dbReference>
<dbReference type="InterPro" id="IPR050764">
    <property type="entry name" value="CbbQ/NirQ/NorQ/GpvN"/>
</dbReference>
<dbReference type="AlphaFoldDB" id="A0A4Q0YF15"/>
<evidence type="ECO:0000313" key="3">
    <source>
        <dbReference type="EMBL" id="RXJ69100.1"/>
    </source>
</evidence>
<evidence type="ECO:0000313" key="4">
    <source>
        <dbReference type="Proteomes" id="UP000290287"/>
    </source>
</evidence>
<feature type="domain" description="ATPase dynein-related AAA" evidence="1">
    <location>
        <begin position="65"/>
        <end position="186"/>
    </location>
</feature>
<dbReference type="RefSeq" id="WP_129124359.1">
    <property type="nucleotide sequence ID" value="NZ_PEIB01000057.1"/>
</dbReference>
<dbReference type="PANTHER" id="PTHR42759">
    <property type="entry name" value="MOXR FAMILY PROTEIN"/>
    <property type="match status" value="1"/>
</dbReference>
<evidence type="ECO:0000259" key="2">
    <source>
        <dbReference type="Pfam" id="PF12556"/>
    </source>
</evidence>
<accession>A0A4Q0YF15</accession>
<gene>
    <name evidence="3" type="ORF">CS022_23910</name>
</gene>
<dbReference type="Gene3D" id="3.40.50.300">
    <property type="entry name" value="P-loop containing nucleotide triphosphate hydrolases"/>
    <property type="match status" value="1"/>
</dbReference>
<dbReference type="EMBL" id="PEIB01000057">
    <property type="protein sequence ID" value="RXJ69100.1"/>
    <property type="molecule type" value="Genomic_DNA"/>
</dbReference>
<dbReference type="Pfam" id="PF07728">
    <property type="entry name" value="AAA_5"/>
    <property type="match status" value="1"/>
</dbReference>
<evidence type="ECO:0000259" key="1">
    <source>
        <dbReference type="Pfam" id="PF07728"/>
    </source>
</evidence>
<dbReference type="SUPFAM" id="SSF52540">
    <property type="entry name" value="P-loop containing nucleoside triphosphate hydrolases"/>
    <property type="match status" value="1"/>
</dbReference>
<keyword evidence="4" id="KW-1185">Reference proteome</keyword>
<dbReference type="Proteomes" id="UP000290287">
    <property type="component" value="Unassembled WGS sequence"/>
</dbReference>
<dbReference type="OrthoDB" id="9808317at2"/>
<feature type="domain" description="Cobaltochelatase subunit CobS N-terminal" evidence="2">
    <location>
        <begin position="5"/>
        <end position="30"/>
    </location>
</feature>
<dbReference type="InterPro" id="IPR027417">
    <property type="entry name" value="P-loop_NTPase"/>
</dbReference>
<organism evidence="3 4">
    <name type="scientific">Veronia nyctiphanis</name>
    <dbReference type="NCBI Taxonomy" id="1278244"/>
    <lineage>
        <taxon>Bacteria</taxon>
        <taxon>Pseudomonadati</taxon>
        <taxon>Pseudomonadota</taxon>
        <taxon>Gammaproteobacteria</taxon>
        <taxon>Vibrionales</taxon>
        <taxon>Vibrionaceae</taxon>
        <taxon>Veronia</taxon>
    </lineage>
</organism>
<dbReference type="InterPro" id="IPR025865">
    <property type="entry name" value="CobS_N_dom"/>
</dbReference>